<reference evidence="2 3" key="1">
    <citation type="submission" date="2019-04" db="EMBL/GenBank/DDBJ databases">
        <title>Genome sequencing of Clostridium botulinum Groups I-IV and Clostridium butyricum.</title>
        <authorList>
            <person name="Brunt J."/>
            <person name="Van Vliet A.H.M."/>
            <person name="Stringer S.C."/>
            <person name="Carter A.T."/>
            <person name="Peck M.W."/>
        </authorList>
    </citation>
    <scope>NUCLEOTIDE SEQUENCE [LARGE SCALE GENOMIC DNA]</scope>
    <source>
        <strain evidence="2 3">IFR 18/094</strain>
    </source>
</reference>
<feature type="domain" description="Antitoxin SocA-like Panacea" evidence="1">
    <location>
        <begin position="49"/>
        <end position="142"/>
    </location>
</feature>
<evidence type="ECO:0000313" key="2">
    <source>
        <dbReference type="EMBL" id="NEZ47226.1"/>
    </source>
</evidence>
<proteinExistence type="predicted"/>
<evidence type="ECO:0000313" key="3">
    <source>
        <dbReference type="Proteomes" id="UP000473885"/>
    </source>
</evidence>
<dbReference type="Pfam" id="PF13274">
    <property type="entry name" value="SocA_Panacea"/>
    <property type="match status" value="1"/>
</dbReference>
<organism evidence="2 3">
    <name type="scientific">Clostridium niameyense</name>
    <dbReference type="NCBI Taxonomy" id="1622073"/>
    <lineage>
        <taxon>Bacteria</taxon>
        <taxon>Bacillati</taxon>
        <taxon>Bacillota</taxon>
        <taxon>Clostridia</taxon>
        <taxon>Eubacteriales</taxon>
        <taxon>Clostridiaceae</taxon>
        <taxon>Clostridium</taxon>
    </lineage>
</organism>
<dbReference type="EMBL" id="SXDP01000006">
    <property type="protein sequence ID" value="NEZ47226.1"/>
    <property type="molecule type" value="Genomic_DNA"/>
</dbReference>
<keyword evidence="3" id="KW-1185">Reference proteome</keyword>
<dbReference type="Proteomes" id="UP000473885">
    <property type="component" value="Unassembled WGS sequence"/>
</dbReference>
<accession>A0A6M0RAI4</accession>
<protein>
    <submittedName>
        <fullName evidence="2">DUF4065 domain-containing protein</fullName>
    </submittedName>
</protein>
<name>A0A6M0RAI4_9CLOT</name>
<sequence>MKGGVILGKVIFIGGRIGGRKMLTIIDVANWFINKANSEEERFVTPLKLQKLCYYAQAWHYTWEGERMFPENFEAWAHGPANHKLFKIFKSYGYHIIDKVSEPLNEEKFCDDVIETLEAVWETYGVYDGKYLEELTHSESPWIKARGNCGLGEYCDKTIPLDSMKEYYSSL</sequence>
<comment type="caution">
    <text evidence="2">The sequence shown here is derived from an EMBL/GenBank/DDBJ whole genome shotgun (WGS) entry which is preliminary data.</text>
</comment>
<dbReference type="InterPro" id="IPR025272">
    <property type="entry name" value="SocA_Panacea"/>
</dbReference>
<gene>
    <name evidence="2" type="ORF">FDF74_08390</name>
</gene>
<evidence type="ECO:0000259" key="1">
    <source>
        <dbReference type="Pfam" id="PF13274"/>
    </source>
</evidence>
<dbReference type="AlphaFoldDB" id="A0A6M0RAI4"/>